<proteinExistence type="predicted"/>
<reference evidence="2" key="1">
    <citation type="submission" date="2021-01" db="EMBL/GenBank/DDBJ databases">
        <authorList>
            <consortium name="Genoscope - CEA"/>
            <person name="William W."/>
        </authorList>
    </citation>
    <scope>NUCLEOTIDE SEQUENCE</scope>
</reference>
<evidence type="ECO:0000313" key="2">
    <source>
        <dbReference type="EMBL" id="CAD8182645.1"/>
    </source>
</evidence>
<comment type="caution">
    <text evidence="2">The sequence shown here is derived from an EMBL/GenBank/DDBJ whole genome shotgun (WGS) entry which is preliminary data.</text>
</comment>
<feature type="compositionally biased region" description="Basic and acidic residues" evidence="1">
    <location>
        <begin position="317"/>
        <end position="336"/>
    </location>
</feature>
<organism evidence="2 3">
    <name type="scientific">Paramecium octaurelia</name>
    <dbReference type="NCBI Taxonomy" id="43137"/>
    <lineage>
        <taxon>Eukaryota</taxon>
        <taxon>Sar</taxon>
        <taxon>Alveolata</taxon>
        <taxon>Ciliophora</taxon>
        <taxon>Intramacronucleata</taxon>
        <taxon>Oligohymenophorea</taxon>
        <taxon>Peniculida</taxon>
        <taxon>Parameciidae</taxon>
        <taxon>Paramecium</taxon>
    </lineage>
</organism>
<dbReference type="OMA" id="MEESWNF"/>
<feature type="compositionally biased region" description="Polar residues" evidence="1">
    <location>
        <begin position="306"/>
        <end position="316"/>
    </location>
</feature>
<dbReference type="EMBL" id="CAJJDP010000078">
    <property type="protein sequence ID" value="CAD8182645.1"/>
    <property type="molecule type" value="Genomic_DNA"/>
</dbReference>
<dbReference type="Proteomes" id="UP000683925">
    <property type="component" value="Unassembled WGS sequence"/>
</dbReference>
<feature type="region of interest" description="Disordered" evidence="1">
    <location>
        <begin position="306"/>
        <end position="336"/>
    </location>
</feature>
<keyword evidence="3" id="KW-1185">Reference proteome</keyword>
<evidence type="ECO:0000313" key="3">
    <source>
        <dbReference type="Proteomes" id="UP000683925"/>
    </source>
</evidence>
<sequence>MYSSMEESWNFDEQEPKSPSQDLLDKYNSRLQDIENSKGKIKKFQFEQQLDRLRNWYEIKEHLLEITKEANLLQSQNVERRQQLILQIRNRESQLKELRRLQIQGIKKQKQIGLFIKEQRASKRQEITIQEIDELLNGIQAMKDNLQQKYGWQFPKKQIFDFSSDEFLEEIDVLKTDRIKFDFIENNIYHLDNSQQMHYEMQKFKKKHLNSILDQSVRSYQSLSSSSKKEMLSLRFDKVTTRLPPIPKETQSQSQTTQQQLKSGIGLSKMLRYPLNSQALASPRRRQQFGFIEDIIANSVSSRVLTRKQTTNLTHQSEGESQRKDRRKQDLSVHSSQDRMLKMKNVQKMYYPDVKFDIIREVDAPQKQKKLPRRGLNQQQEIQRILNNVNETFSHVINNKAYSEHKFTKIRDLQKQYVKDANSSLSKVSKYQLEEKLDDVWQTLVKDQKKKQPKLLDYYKKKFKI</sequence>
<name>A0A8S1W329_PAROT</name>
<evidence type="ECO:0000256" key="1">
    <source>
        <dbReference type="SAM" id="MobiDB-lite"/>
    </source>
</evidence>
<gene>
    <name evidence="2" type="ORF">POCTA_138.1.T0790146</name>
</gene>
<dbReference type="OrthoDB" id="305054at2759"/>
<feature type="region of interest" description="Disordered" evidence="1">
    <location>
        <begin position="1"/>
        <end position="25"/>
    </location>
</feature>
<accession>A0A8S1W329</accession>
<dbReference type="AlphaFoldDB" id="A0A8S1W329"/>
<protein>
    <submittedName>
        <fullName evidence="2">Uncharacterized protein</fullName>
    </submittedName>
</protein>